<sequence length="130" mass="13605">MKNTSAGLNPSPAPGSRRSEAKLGEGPLGEVAVIPRRSVEGVDVEEGALKAPAAEAGPARVSTRAWRYCARPALIPASASFPALMYGDSPRGSRSARKARGSPNAVGRLWRFAVEAHCGCQALPNGNWKL</sequence>
<organism evidence="2 3">
    <name type="scientific">Thermoproteus tenax (strain ATCC 35583 / DSM 2078 / JCM 9277 / NBRC 100435 / Kra 1)</name>
    <dbReference type="NCBI Taxonomy" id="768679"/>
    <lineage>
        <taxon>Archaea</taxon>
        <taxon>Thermoproteota</taxon>
        <taxon>Thermoprotei</taxon>
        <taxon>Thermoproteales</taxon>
        <taxon>Thermoproteaceae</taxon>
        <taxon>Thermoproteus</taxon>
    </lineage>
</organism>
<name>G4RN76_THETK</name>
<proteinExistence type="predicted"/>
<feature type="region of interest" description="Disordered" evidence="1">
    <location>
        <begin position="1"/>
        <end position="29"/>
    </location>
</feature>
<evidence type="ECO:0000256" key="1">
    <source>
        <dbReference type="SAM" id="MobiDB-lite"/>
    </source>
</evidence>
<evidence type="ECO:0000313" key="2">
    <source>
        <dbReference type="EMBL" id="CCC81020.1"/>
    </source>
</evidence>
<keyword evidence="3" id="KW-1185">Reference proteome</keyword>
<protein>
    <submittedName>
        <fullName evidence="2">Uncharacterized protein</fullName>
    </submittedName>
</protein>
<dbReference type="HOGENOM" id="CLU_1933377_0_0_2"/>
<reference evidence="2 3" key="1">
    <citation type="journal article" date="2011" name="PLoS ONE">
        <title>The complete genome sequence of Thermoproteus tenax: a physiologically versatile member of the Crenarchaeota.</title>
        <authorList>
            <person name="Siebers B."/>
            <person name="Zaparty M."/>
            <person name="Raddatz G."/>
            <person name="Tjaden B."/>
            <person name="Albers S.V."/>
            <person name="Bell S.D."/>
            <person name="Blombach F."/>
            <person name="Kletzin A."/>
            <person name="Kyrpides N."/>
            <person name="Lanz C."/>
            <person name="Plagens A."/>
            <person name="Rampp M."/>
            <person name="Rosinus A."/>
            <person name="von Jan M."/>
            <person name="Makarova K.S."/>
            <person name="Klenk H.P."/>
            <person name="Schuster S.C."/>
            <person name="Hensel R."/>
        </authorList>
    </citation>
    <scope>NUCLEOTIDE SEQUENCE [LARGE SCALE GENOMIC DNA]</scope>
    <source>
        <strain evidence="3">ATCC 35583 / DSM 2078 / JCM 9277 / NBRC 100435 / Kra 1</strain>
    </source>
</reference>
<dbReference type="PaxDb" id="768679-TTX_0345"/>
<dbReference type="EMBL" id="FN869859">
    <property type="protein sequence ID" value="CCC81020.1"/>
    <property type="molecule type" value="Genomic_DNA"/>
</dbReference>
<dbReference type="AlphaFoldDB" id="G4RN76"/>
<gene>
    <name evidence="2" type="ordered locus">TTX_0345</name>
</gene>
<evidence type="ECO:0000313" key="3">
    <source>
        <dbReference type="Proteomes" id="UP000002654"/>
    </source>
</evidence>
<dbReference type="Proteomes" id="UP000002654">
    <property type="component" value="Chromosome"/>
</dbReference>
<dbReference type="KEGG" id="ttn:TTX_0345"/>
<accession>G4RN76</accession>